<sequence>MMISGPLPAHRRGCEAFSQNGAKNKGSRSLTI</sequence>
<accession>A0A0E9U3T0</accession>
<proteinExistence type="predicted"/>
<feature type="compositionally biased region" description="Polar residues" evidence="1">
    <location>
        <begin position="17"/>
        <end position="32"/>
    </location>
</feature>
<feature type="region of interest" description="Disordered" evidence="1">
    <location>
        <begin position="1"/>
        <end position="32"/>
    </location>
</feature>
<reference evidence="2" key="2">
    <citation type="journal article" date="2015" name="Fish Shellfish Immunol.">
        <title>Early steps in the European eel (Anguilla anguilla)-Vibrio vulnificus interaction in the gills: Role of the RtxA13 toxin.</title>
        <authorList>
            <person name="Callol A."/>
            <person name="Pajuelo D."/>
            <person name="Ebbesson L."/>
            <person name="Teles M."/>
            <person name="MacKenzie S."/>
            <person name="Amaro C."/>
        </authorList>
    </citation>
    <scope>NUCLEOTIDE SEQUENCE</scope>
</reference>
<evidence type="ECO:0000313" key="2">
    <source>
        <dbReference type="EMBL" id="JAH60461.1"/>
    </source>
</evidence>
<protein>
    <submittedName>
        <fullName evidence="2">Uncharacterized protein</fullName>
    </submittedName>
</protein>
<dbReference type="AlphaFoldDB" id="A0A0E9U3T0"/>
<reference evidence="2" key="1">
    <citation type="submission" date="2014-11" db="EMBL/GenBank/DDBJ databases">
        <authorList>
            <person name="Amaro Gonzalez C."/>
        </authorList>
    </citation>
    <scope>NUCLEOTIDE SEQUENCE</scope>
</reference>
<dbReference type="EMBL" id="GBXM01048116">
    <property type="protein sequence ID" value="JAH60461.1"/>
    <property type="molecule type" value="Transcribed_RNA"/>
</dbReference>
<organism evidence="2">
    <name type="scientific">Anguilla anguilla</name>
    <name type="common">European freshwater eel</name>
    <name type="synonym">Muraena anguilla</name>
    <dbReference type="NCBI Taxonomy" id="7936"/>
    <lineage>
        <taxon>Eukaryota</taxon>
        <taxon>Metazoa</taxon>
        <taxon>Chordata</taxon>
        <taxon>Craniata</taxon>
        <taxon>Vertebrata</taxon>
        <taxon>Euteleostomi</taxon>
        <taxon>Actinopterygii</taxon>
        <taxon>Neopterygii</taxon>
        <taxon>Teleostei</taxon>
        <taxon>Anguilliformes</taxon>
        <taxon>Anguillidae</taxon>
        <taxon>Anguilla</taxon>
    </lineage>
</organism>
<name>A0A0E9U3T0_ANGAN</name>
<evidence type="ECO:0000256" key="1">
    <source>
        <dbReference type="SAM" id="MobiDB-lite"/>
    </source>
</evidence>